<evidence type="ECO:0000256" key="2">
    <source>
        <dbReference type="SAM" id="Phobius"/>
    </source>
</evidence>
<protein>
    <submittedName>
        <fullName evidence="3">Uncharacterized protein</fullName>
    </submittedName>
</protein>
<feature type="compositionally biased region" description="Low complexity" evidence="1">
    <location>
        <begin position="415"/>
        <end position="435"/>
    </location>
</feature>
<evidence type="ECO:0000313" key="4">
    <source>
        <dbReference type="Proteomes" id="UP000740883"/>
    </source>
</evidence>
<feature type="transmembrane region" description="Helical" evidence="2">
    <location>
        <begin position="210"/>
        <end position="230"/>
    </location>
</feature>
<evidence type="ECO:0000256" key="1">
    <source>
        <dbReference type="SAM" id="MobiDB-lite"/>
    </source>
</evidence>
<dbReference type="Proteomes" id="UP000740883">
    <property type="component" value="Unassembled WGS sequence"/>
</dbReference>
<keyword evidence="2" id="KW-1133">Transmembrane helix</keyword>
<name>A0A9P6GYG4_9MICR</name>
<feature type="region of interest" description="Disordered" evidence="1">
    <location>
        <begin position="409"/>
        <end position="462"/>
    </location>
</feature>
<comment type="caution">
    <text evidence="3">The sequence shown here is derived from an EMBL/GenBank/DDBJ whole genome shotgun (WGS) entry which is preliminary data.</text>
</comment>
<feature type="transmembrane region" description="Helical" evidence="2">
    <location>
        <begin position="181"/>
        <end position="204"/>
    </location>
</feature>
<evidence type="ECO:0000313" key="3">
    <source>
        <dbReference type="EMBL" id="KAF9763201.1"/>
    </source>
</evidence>
<accession>A0A9P6GYG4</accession>
<feature type="transmembrane region" description="Helical" evidence="2">
    <location>
        <begin position="61"/>
        <end position="77"/>
    </location>
</feature>
<feature type="transmembrane region" description="Helical" evidence="2">
    <location>
        <begin position="83"/>
        <end position="105"/>
    </location>
</feature>
<organism evidence="3 4">
    <name type="scientific">Nosema granulosis</name>
    <dbReference type="NCBI Taxonomy" id="83296"/>
    <lineage>
        <taxon>Eukaryota</taxon>
        <taxon>Fungi</taxon>
        <taxon>Fungi incertae sedis</taxon>
        <taxon>Microsporidia</taxon>
        <taxon>Nosematidae</taxon>
        <taxon>Nosema</taxon>
    </lineage>
</organism>
<gene>
    <name evidence="3" type="ORF">NGRA_1429</name>
</gene>
<dbReference type="AlphaFoldDB" id="A0A9P6GYG4"/>
<dbReference type="EMBL" id="SBJO01000091">
    <property type="protein sequence ID" value="KAF9763201.1"/>
    <property type="molecule type" value="Genomic_DNA"/>
</dbReference>
<feature type="transmembrane region" description="Helical" evidence="2">
    <location>
        <begin position="28"/>
        <end position="49"/>
    </location>
</feature>
<reference evidence="3 4" key="1">
    <citation type="journal article" date="2020" name="Genome Biol. Evol.">
        <title>Comparative genomics of strictly vertically transmitted, feminizing microsporidia endosymbionts of amphipod crustaceans.</title>
        <authorList>
            <person name="Cormier A."/>
            <person name="Chebbi M.A."/>
            <person name="Giraud I."/>
            <person name="Wattier R."/>
            <person name="Teixeira M."/>
            <person name="Gilbert C."/>
            <person name="Rigaud T."/>
            <person name="Cordaux R."/>
        </authorList>
    </citation>
    <scope>NUCLEOTIDE SEQUENCE [LARGE SCALE GENOMIC DNA]</scope>
    <source>
        <strain evidence="3 4">Ou3-Ou53</strain>
    </source>
</reference>
<sequence length="462" mass="52345">MDLISTAFYFITGFFDGFPMSKNVQSDAYFITGLASCFITLLASFIMWITKLELHSKTVRICLCTTIGLYFLSYVLYMLLESEIIFCVTKSLLFLFSHYFGILGVCRSDENVFDYTIYAIPVLLGNYAAKSLFNGTPYNYQAFVMIAFMGLVCACAMGLLKYYDVRTKINQFTPKLNKSTTLFTILIGMLGAGAASSRVFYYLIPMHTMATDSFITTIACIFVLSGNYLYYLKKKAFYIVGIAFSIYNFEEIFNLFFGTSENKIFAFGLFHGYISLIVFKFLSMSCRAKEYNLIHIYMISRSLMMMVSLSIMYFVPGCGFVVLSCFINLLGGLKMAKFGNRIKEKFSEYKQTLLENNDKDTKTTEKWEVEMCDIQPTIQVATEETPEGMSEGIYERMSEGRSSNVYEDVSALRTSGASSRQSSSYSSKASRQSGYEVPRPSLRSSCRRASTHSKQCSQSKNC</sequence>
<keyword evidence="2" id="KW-0812">Transmembrane</keyword>
<feature type="transmembrane region" description="Helical" evidence="2">
    <location>
        <begin position="112"/>
        <end position="129"/>
    </location>
</feature>
<feature type="compositionally biased region" description="Polar residues" evidence="1">
    <location>
        <begin position="452"/>
        <end position="462"/>
    </location>
</feature>
<feature type="transmembrane region" description="Helical" evidence="2">
    <location>
        <begin position="141"/>
        <end position="160"/>
    </location>
</feature>
<keyword evidence="4" id="KW-1185">Reference proteome</keyword>
<keyword evidence="2" id="KW-0472">Membrane</keyword>
<feature type="transmembrane region" description="Helical" evidence="2">
    <location>
        <begin position="237"/>
        <end position="258"/>
    </location>
</feature>
<feature type="transmembrane region" description="Helical" evidence="2">
    <location>
        <begin position="264"/>
        <end position="282"/>
    </location>
</feature>
<proteinExistence type="predicted"/>